<dbReference type="InterPro" id="IPR002347">
    <property type="entry name" value="SDR_fam"/>
</dbReference>
<dbReference type="EMBL" id="JACHVP010000004">
    <property type="protein sequence ID" value="MBB2968749.1"/>
    <property type="molecule type" value="Genomic_DNA"/>
</dbReference>
<name>A0A7W4UYV0_LEIAQ</name>
<proteinExistence type="inferred from homology"/>
<keyword evidence="5" id="KW-1185">Reference proteome</keyword>
<reference evidence="4 5" key="1">
    <citation type="submission" date="2020-08" db="EMBL/GenBank/DDBJ databases">
        <title>Sequencing the genomes of 1000 actinobacteria strains.</title>
        <authorList>
            <person name="Klenk H.-P."/>
        </authorList>
    </citation>
    <scope>NUCLEOTIDE SEQUENCE [LARGE SCALE GENOMIC DNA]</scope>
    <source>
        <strain evidence="4 5">DSM 20146</strain>
    </source>
</reference>
<dbReference type="GO" id="GO:0016491">
    <property type="term" value="F:oxidoreductase activity"/>
    <property type="evidence" value="ECO:0007669"/>
    <property type="project" value="UniProtKB-KW"/>
</dbReference>
<keyword evidence="2" id="KW-0560">Oxidoreductase</keyword>
<dbReference type="PRINTS" id="PR00081">
    <property type="entry name" value="GDHRDH"/>
</dbReference>
<protein>
    <submittedName>
        <fullName evidence="4">NAD(P)-dependent dehydrogenase (Short-subunit alcohol dehydrogenase family)</fullName>
    </submittedName>
</protein>
<accession>A0A7W4UYV0</accession>
<evidence type="ECO:0000256" key="2">
    <source>
        <dbReference type="ARBA" id="ARBA00023002"/>
    </source>
</evidence>
<evidence type="ECO:0000313" key="5">
    <source>
        <dbReference type="Proteomes" id="UP000538196"/>
    </source>
</evidence>
<evidence type="ECO:0000259" key="3">
    <source>
        <dbReference type="SMART" id="SM00822"/>
    </source>
</evidence>
<dbReference type="RefSeq" id="WP_183428792.1">
    <property type="nucleotide sequence ID" value="NZ_JACHVP010000004.1"/>
</dbReference>
<comment type="caution">
    <text evidence="4">The sequence shown here is derived from an EMBL/GenBank/DDBJ whole genome shotgun (WGS) entry which is preliminary data.</text>
</comment>
<comment type="similarity">
    <text evidence="1">Belongs to the short-chain dehydrogenases/reductases (SDR) family.</text>
</comment>
<dbReference type="AlphaFoldDB" id="A0A7W4UYV0"/>
<evidence type="ECO:0000256" key="1">
    <source>
        <dbReference type="ARBA" id="ARBA00006484"/>
    </source>
</evidence>
<dbReference type="InterPro" id="IPR036291">
    <property type="entry name" value="NAD(P)-bd_dom_sf"/>
</dbReference>
<feature type="domain" description="Ketoreductase" evidence="3">
    <location>
        <begin position="12"/>
        <end position="190"/>
    </location>
</feature>
<organism evidence="4 5">
    <name type="scientific">Leifsonia aquatica</name>
    <name type="common">Corynebacterium aquaticum</name>
    <dbReference type="NCBI Taxonomy" id="144185"/>
    <lineage>
        <taxon>Bacteria</taxon>
        <taxon>Bacillati</taxon>
        <taxon>Actinomycetota</taxon>
        <taxon>Actinomycetes</taxon>
        <taxon>Micrococcales</taxon>
        <taxon>Microbacteriaceae</taxon>
        <taxon>Leifsonia</taxon>
    </lineage>
</organism>
<evidence type="ECO:0000313" key="4">
    <source>
        <dbReference type="EMBL" id="MBB2968749.1"/>
    </source>
</evidence>
<gene>
    <name evidence="4" type="ORF">FHX33_003525</name>
</gene>
<dbReference type="PANTHER" id="PTHR43477">
    <property type="entry name" value="DIHYDROANTICAPSIN 7-DEHYDROGENASE"/>
    <property type="match status" value="1"/>
</dbReference>
<sequence>MTQHSIDRLAGRSVVLIGGGSGIGLAVARQAVAAGAHVHLGGRTETTLQRAAAELGDAASWGVVDTSDDASVARFFERVEAVDALLTTAASYTTGPFTTSTIEEARSPFESKFWGQYRVVHAALPLLTPDASVVLMSGAASVRPAGPAAAYVAANAAIEGLARGLAVELAPVRVNAIAPGTIDGNLWAQRSAEVREAAFSGFSATTVLGRPGTEEEIADAVIHLFTSTYTTGSTLYVDGGYALR</sequence>
<dbReference type="CDD" id="cd05233">
    <property type="entry name" value="SDR_c"/>
    <property type="match status" value="1"/>
</dbReference>
<dbReference type="Gene3D" id="3.40.50.720">
    <property type="entry name" value="NAD(P)-binding Rossmann-like Domain"/>
    <property type="match status" value="1"/>
</dbReference>
<dbReference type="Pfam" id="PF13561">
    <property type="entry name" value="adh_short_C2"/>
    <property type="match status" value="1"/>
</dbReference>
<dbReference type="PANTHER" id="PTHR43477:SF1">
    <property type="entry name" value="DIHYDROANTICAPSIN 7-DEHYDROGENASE"/>
    <property type="match status" value="1"/>
</dbReference>
<dbReference type="InterPro" id="IPR051122">
    <property type="entry name" value="SDR_DHRS6-like"/>
</dbReference>
<dbReference type="SMART" id="SM00822">
    <property type="entry name" value="PKS_KR"/>
    <property type="match status" value="1"/>
</dbReference>
<dbReference type="Proteomes" id="UP000538196">
    <property type="component" value="Unassembled WGS sequence"/>
</dbReference>
<dbReference type="SUPFAM" id="SSF51735">
    <property type="entry name" value="NAD(P)-binding Rossmann-fold domains"/>
    <property type="match status" value="1"/>
</dbReference>
<dbReference type="InterPro" id="IPR057326">
    <property type="entry name" value="KR_dom"/>
</dbReference>